<dbReference type="GO" id="GO:0016020">
    <property type="term" value="C:membrane"/>
    <property type="evidence" value="ECO:0007669"/>
    <property type="project" value="InterPro"/>
</dbReference>
<dbReference type="PANTHER" id="PTHR10806">
    <property type="entry name" value="SIGNAL PEPTIDASE COMPLEX CATALYTIC SUBUNIT SEC11"/>
    <property type="match status" value="1"/>
</dbReference>
<proteinExistence type="predicted"/>
<dbReference type="NCBIfam" id="TIGR02228">
    <property type="entry name" value="sigpep_I_arch"/>
    <property type="match status" value="1"/>
</dbReference>
<dbReference type="Proteomes" id="UP000009375">
    <property type="component" value="Unassembled WGS sequence"/>
</dbReference>
<keyword evidence="1" id="KW-0812">Transmembrane</keyword>
<evidence type="ECO:0000256" key="1">
    <source>
        <dbReference type="SAM" id="Phobius"/>
    </source>
</evidence>
<reference evidence="2 3" key="1">
    <citation type="journal article" date="2010" name="Proc. Natl. Acad. Sci. U.S.A.">
        <title>Enigmatic, ultrasmall, uncultivated Archaea.</title>
        <authorList>
            <person name="Baker B.J."/>
            <person name="Comolli L.R."/>
            <person name="Dick G.J."/>
            <person name="Hauser L.J."/>
            <person name="Hyatt D."/>
            <person name="Dill B.D."/>
            <person name="Land M.L."/>
            <person name="Verberkmoes N.C."/>
            <person name="Hettich R.L."/>
            <person name="Banfield J.F."/>
        </authorList>
    </citation>
    <scope>NUCLEOTIDE SEQUENCE [LARGE SCALE GENOMIC DNA]</scope>
</reference>
<dbReference type="EMBL" id="GG730049">
    <property type="protein sequence ID" value="EEZ92800.1"/>
    <property type="molecule type" value="Genomic_DNA"/>
</dbReference>
<sequence length="190" mass="21662">MKNEESKSFVRKLVSGDNVYSVVFYIVVFYVIFVYVALPSVYAFTPVSYISAVVSGSMVHQEPEINSTYYGWLSSHGFNMSIVKTWPFPNGINIGSLAIAYKVKPAQIKIGDVIIYHIDYEGLDEDIIHRVVNETEVNGKYYYTTKGDANPFSLPFEYNIPYSNIVGKVEYVIPYIGYPKYLLYSFSQDI</sequence>
<evidence type="ECO:0000313" key="3">
    <source>
        <dbReference type="Proteomes" id="UP000009375"/>
    </source>
</evidence>
<dbReference type="GO" id="GO:0004252">
    <property type="term" value="F:serine-type endopeptidase activity"/>
    <property type="evidence" value="ECO:0007669"/>
    <property type="project" value="InterPro"/>
</dbReference>
<dbReference type="GO" id="GO:0006465">
    <property type="term" value="P:signal peptide processing"/>
    <property type="evidence" value="ECO:0007669"/>
    <property type="project" value="InterPro"/>
</dbReference>
<dbReference type="InterPro" id="IPR001733">
    <property type="entry name" value="Peptidase_S26B"/>
</dbReference>
<keyword evidence="1" id="KW-0472">Membrane</keyword>
<keyword evidence="1" id="KW-1133">Transmembrane helix</keyword>
<evidence type="ECO:0000313" key="2">
    <source>
        <dbReference type="EMBL" id="EEZ92800.1"/>
    </source>
</evidence>
<protein>
    <submittedName>
        <fullName evidence="2">Peptidase S26B, signal peptidase</fullName>
    </submittedName>
</protein>
<dbReference type="PANTHER" id="PTHR10806:SF6">
    <property type="entry name" value="SIGNAL PEPTIDASE COMPLEX CATALYTIC SUBUNIT SEC11"/>
    <property type="match status" value="1"/>
</dbReference>
<dbReference type="CDD" id="cd06530">
    <property type="entry name" value="S26_SPase_I"/>
    <property type="match status" value="1"/>
</dbReference>
<feature type="transmembrane region" description="Helical" evidence="1">
    <location>
        <begin position="20"/>
        <end position="38"/>
    </location>
</feature>
<dbReference type="InterPro" id="IPR019533">
    <property type="entry name" value="Peptidase_S26"/>
</dbReference>
<dbReference type="AlphaFoldDB" id="D2EFV7"/>
<name>D2EFV7_PARA4</name>
<gene>
    <name evidence="2" type="ORF">BJBARM4_0638</name>
</gene>
<accession>D2EFV7</accession>
<organism evidence="2 3">
    <name type="scientific">Candidatus Parvarchaeum acidiphilum ARMAN-4</name>
    <dbReference type="NCBI Taxonomy" id="662760"/>
    <lineage>
        <taxon>Archaea</taxon>
        <taxon>Candidatus Parvarchaeota</taxon>
        <taxon>Candidatus Parvarchaeum</taxon>
    </lineage>
</organism>